<dbReference type="Proteomes" id="UP000326759">
    <property type="component" value="Unassembled WGS sequence"/>
</dbReference>
<evidence type="ECO:0000256" key="1">
    <source>
        <dbReference type="ARBA" id="ARBA00004613"/>
    </source>
</evidence>
<dbReference type="Pfam" id="PF15430">
    <property type="entry name" value="SVWC"/>
    <property type="match status" value="1"/>
</dbReference>
<comment type="subcellular location">
    <subcellularLocation>
        <location evidence="1">Secreted</location>
    </subcellularLocation>
</comment>
<evidence type="ECO:0000313" key="5">
    <source>
        <dbReference type="Proteomes" id="UP000326759"/>
    </source>
</evidence>
<dbReference type="InterPro" id="IPR029277">
    <property type="entry name" value="SVWC_dom"/>
</dbReference>
<feature type="domain" description="Single" evidence="3">
    <location>
        <begin position="74"/>
        <end position="147"/>
    </location>
</feature>
<evidence type="ECO:0000259" key="3">
    <source>
        <dbReference type="SMART" id="SM01318"/>
    </source>
</evidence>
<proteinExistence type="predicted"/>
<protein>
    <recommendedName>
        <fullName evidence="3">Single domain-containing protein</fullName>
    </recommendedName>
</protein>
<evidence type="ECO:0000313" key="4">
    <source>
        <dbReference type="EMBL" id="KAB7505743.1"/>
    </source>
</evidence>
<reference evidence="4 5" key="1">
    <citation type="journal article" date="2019" name="PLoS Biol.">
        <title>Sex chromosomes control vertical transmission of feminizing Wolbachia symbionts in an isopod.</title>
        <authorList>
            <person name="Becking T."/>
            <person name="Chebbi M.A."/>
            <person name="Giraud I."/>
            <person name="Moumen B."/>
            <person name="Laverre T."/>
            <person name="Caubet Y."/>
            <person name="Peccoud J."/>
            <person name="Gilbert C."/>
            <person name="Cordaux R."/>
        </authorList>
    </citation>
    <scope>NUCLEOTIDE SEQUENCE [LARGE SCALE GENOMIC DNA]</scope>
    <source>
        <strain evidence="4">ANa2</strain>
        <tissue evidence="4">Whole body excluding digestive tract and cuticle</tissue>
    </source>
</reference>
<sequence length="148" mass="16698">MLICDNFVEILCLYFRDIHMNYLSYLLFCFGSHKALLMACSVIKLFILLCFLYEAKGWVATIPLVENEGYPGKCYYTKDDGTPLILDIGETFIPPPPECHEMVCSKFGEEYAISLTGCGSVGAPEGCEVIRDESATYPECCQPRFRCE</sequence>
<comment type="caution">
    <text evidence="4">The sequence shown here is derived from an EMBL/GenBank/DDBJ whole genome shotgun (WGS) entry which is preliminary data.</text>
</comment>
<dbReference type="EMBL" id="SEYY01001123">
    <property type="protein sequence ID" value="KAB7505743.1"/>
    <property type="molecule type" value="Genomic_DNA"/>
</dbReference>
<name>A0A5N5TGH8_9CRUS</name>
<dbReference type="SMART" id="SM01318">
    <property type="entry name" value="SVWC"/>
    <property type="match status" value="1"/>
</dbReference>
<dbReference type="GO" id="GO:0005576">
    <property type="term" value="C:extracellular region"/>
    <property type="evidence" value="ECO:0007669"/>
    <property type="project" value="UniProtKB-SubCell"/>
</dbReference>
<keyword evidence="2" id="KW-0964">Secreted</keyword>
<dbReference type="OrthoDB" id="6674808at2759"/>
<organism evidence="4 5">
    <name type="scientific">Armadillidium nasatum</name>
    <dbReference type="NCBI Taxonomy" id="96803"/>
    <lineage>
        <taxon>Eukaryota</taxon>
        <taxon>Metazoa</taxon>
        <taxon>Ecdysozoa</taxon>
        <taxon>Arthropoda</taxon>
        <taxon>Crustacea</taxon>
        <taxon>Multicrustacea</taxon>
        <taxon>Malacostraca</taxon>
        <taxon>Eumalacostraca</taxon>
        <taxon>Peracarida</taxon>
        <taxon>Isopoda</taxon>
        <taxon>Oniscidea</taxon>
        <taxon>Crinocheta</taxon>
        <taxon>Armadillidiidae</taxon>
        <taxon>Armadillidium</taxon>
    </lineage>
</organism>
<evidence type="ECO:0000256" key="2">
    <source>
        <dbReference type="ARBA" id="ARBA00022525"/>
    </source>
</evidence>
<dbReference type="AlphaFoldDB" id="A0A5N5TGH8"/>
<gene>
    <name evidence="4" type="ORF">Anas_08626</name>
</gene>
<keyword evidence="5" id="KW-1185">Reference proteome</keyword>
<accession>A0A5N5TGH8</accession>